<protein>
    <recommendedName>
        <fullName evidence="1">DUF4219 domain-containing protein</fullName>
    </recommendedName>
</protein>
<name>A0A9R1XXE4_LACSA</name>
<keyword evidence="3" id="KW-1185">Reference proteome</keyword>
<feature type="domain" description="DUF4219" evidence="1">
    <location>
        <begin position="13"/>
        <end position="37"/>
    </location>
</feature>
<dbReference type="InterPro" id="IPR025314">
    <property type="entry name" value="DUF4219"/>
</dbReference>
<evidence type="ECO:0000313" key="2">
    <source>
        <dbReference type="EMBL" id="KAJ0224387.1"/>
    </source>
</evidence>
<dbReference type="EMBL" id="NBSK02000001">
    <property type="protein sequence ID" value="KAJ0224387.1"/>
    <property type="molecule type" value="Genomic_DNA"/>
</dbReference>
<evidence type="ECO:0000313" key="3">
    <source>
        <dbReference type="Proteomes" id="UP000235145"/>
    </source>
</evidence>
<organism evidence="2 3">
    <name type="scientific">Lactuca sativa</name>
    <name type="common">Garden lettuce</name>
    <dbReference type="NCBI Taxonomy" id="4236"/>
    <lineage>
        <taxon>Eukaryota</taxon>
        <taxon>Viridiplantae</taxon>
        <taxon>Streptophyta</taxon>
        <taxon>Embryophyta</taxon>
        <taxon>Tracheophyta</taxon>
        <taxon>Spermatophyta</taxon>
        <taxon>Magnoliopsida</taxon>
        <taxon>eudicotyledons</taxon>
        <taxon>Gunneridae</taxon>
        <taxon>Pentapetalae</taxon>
        <taxon>asterids</taxon>
        <taxon>campanulids</taxon>
        <taxon>Asterales</taxon>
        <taxon>Asteraceae</taxon>
        <taxon>Cichorioideae</taxon>
        <taxon>Cichorieae</taxon>
        <taxon>Lactucinae</taxon>
        <taxon>Lactuca</taxon>
    </lineage>
</organism>
<dbReference type="AlphaFoldDB" id="A0A9R1XXE4"/>
<dbReference type="Pfam" id="PF13961">
    <property type="entry name" value="DUF4219"/>
    <property type="match status" value="1"/>
</dbReference>
<proteinExistence type="predicted"/>
<dbReference type="Proteomes" id="UP000235145">
    <property type="component" value="Unassembled WGS sequence"/>
</dbReference>
<reference evidence="2 3" key="1">
    <citation type="journal article" date="2017" name="Nat. Commun.">
        <title>Genome assembly with in vitro proximity ligation data and whole-genome triplication in lettuce.</title>
        <authorList>
            <person name="Reyes-Chin-Wo S."/>
            <person name="Wang Z."/>
            <person name="Yang X."/>
            <person name="Kozik A."/>
            <person name="Arikit S."/>
            <person name="Song C."/>
            <person name="Xia L."/>
            <person name="Froenicke L."/>
            <person name="Lavelle D.O."/>
            <person name="Truco M.J."/>
            <person name="Xia R."/>
            <person name="Zhu S."/>
            <person name="Xu C."/>
            <person name="Xu H."/>
            <person name="Xu X."/>
            <person name="Cox K."/>
            <person name="Korf I."/>
            <person name="Meyers B.C."/>
            <person name="Michelmore R.W."/>
        </authorList>
    </citation>
    <scope>NUCLEOTIDE SEQUENCE [LARGE SCALE GENOMIC DNA]</scope>
    <source>
        <strain evidence="3">cv. Salinas</strain>
        <tissue evidence="2">Seedlings</tissue>
    </source>
</reference>
<comment type="caution">
    <text evidence="2">The sequence shown here is derived from an EMBL/GenBank/DDBJ whole genome shotgun (WGS) entry which is preliminary data.</text>
</comment>
<accession>A0A9R1XXE4</accession>
<evidence type="ECO:0000259" key="1">
    <source>
        <dbReference type="Pfam" id="PF13961"/>
    </source>
</evidence>
<sequence length="120" mass="14124">MTELQVVGSVKKLNNQNFNTWSTCIMSYMQGQDLWEVMRWVETRQLEADDNNGILHKWKIKADKAMFVLKTTVEEDVLEDIRDVSALKEAWDTSSDLFPKKMIRSCKFLRINSYLCLKEI</sequence>
<gene>
    <name evidence="2" type="ORF">LSAT_V11C100025470</name>
</gene>